<evidence type="ECO:0000313" key="1">
    <source>
        <dbReference type="EMBL" id="CAG8587854.1"/>
    </source>
</evidence>
<keyword evidence="2" id="KW-1185">Reference proteome</keyword>
<dbReference type="Proteomes" id="UP000789901">
    <property type="component" value="Unassembled WGS sequence"/>
</dbReference>
<sequence length="79" mass="9569">MYKVLERKIFKFMIYEVQEVYEVKKKYVHNVQKKKEFLIKKLSKSRSAISRSTKHVHCIDIVMANFWCNPGLQERQSMT</sequence>
<proteinExistence type="predicted"/>
<dbReference type="EMBL" id="CAJVQB010002807">
    <property type="protein sequence ID" value="CAG8587854.1"/>
    <property type="molecule type" value="Genomic_DNA"/>
</dbReference>
<protein>
    <submittedName>
        <fullName evidence="1">33105_t:CDS:1</fullName>
    </submittedName>
</protein>
<gene>
    <name evidence="1" type="ORF">GMARGA_LOCUS6263</name>
</gene>
<accession>A0ABN7UG14</accession>
<evidence type="ECO:0000313" key="2">
    <source>
        <dbReference type="Proteomes" id="UP000789901"/>
    </source>
</evidence>
<reference evidence="1 2" key="1">
    <citation type="submission" date="2021-06" db="EMBL/GenBank/DDBJ databases">
        <authorList>
            <person name="Kallberg Y."/>
            <person name="Tangrot J."/>
            <person name="Rosling A."/>
        </authorList>
    </citation>
    <scope>NUCLEOTIDE SEQUENCE [LARGE SCALE GENOMIC DNA]</scope>
    <source>
        <strain evidence="1 2">120-4 pot B 10/14</strain>
    </source>
</reference>
<comment type="caution">
    <text evidence="1">The sequence shown here is derived from an EMBL/GenBank/DDBJ whole genome shotgun (WGS) entry which is preliminary data.</text>
</comment>
<name>A0ABN7UG14_GIGMA</name>
<organism evidence="1 2">
    <name type="scientific">Gigaspora margarita</name>
    <dbReference type="NCBI Taxonomy" id="4874"/>
    <lineage>
        <taxon>Eukaryota</taxon>
        <taxon>Fungi</taxon>
        <taxon>Fungi incertae sedis</taxon>
        <taxon>Mucoromycota</taxon>
        <taxon>Glomeromycotina</taxon>
        <taxon>Glomeromycetes</taxon>
        <taxon>Diversisporales</taxon>
        <taxon>Gigasporaceae</taxon>
        <taxon>Gigaspora</taxon>
    </lineage>
</organism>